<dbReference type="PANTHER" id="PTHR11071:SF552">
    <property type="entry name" value="PEPTIDYL-PROLYL CIS-TRANS ISOMERASE CYP26-1"/>
    <property type="match status" value="1"/>
</dbReference>
<feature type="compositionally biased region" description="Polar residues" evidence="2">
    <location>
        <begin position="64"/>
        <end position="76"/>
    </location>
</feature>
<dbReference type="PROSITE" id="PS50072">
    <property type="entry name" value="CSA_PPIASE_2"/>
    <property type="match status" value="1"/>
</dbReference>
<dbReference type="AlphaFoldDB" id="A0AAD9TF87"/>
<proteinExistence type="inferred from homology"/>
<dbReference type="InterPro" id="IPR029000">
    <property type="entry name" value="Cyclophilin-like_dom_sf"/>
</dbReference>
<accession>A0AAD9TF87</accession>
<comment type="caution">
    <text evidence="4">The sequence shown here is derived from an EMBL/GenBank/DDBJ whole genome shotgun (WGS) entry which is preliminary data.</text>
</comment>
<dbReference type="GO" id="GO:0006457">
    <property type="term" value="P:protein folding"/>
    <property type="evidence" value="ECO:0007669"/>
    <property type="project" value="TreeGrafter"/>
</dbReference>
<organism evidence="4 5">
    <name type="scientific">Dipteronia dyeriana</name>
    <dbReference type="NCBI Taxonomy" id="168575"/>
    <lineage>
        <taxon>Eukaryota</taxon>
        <taxon>Viridiplantae</taxon>
        <taxon>Streptophyta</taxon>
        <taxon>Embryophyta</taxon>
        <taxon>Tracheophyta</taxon>
        <taxon>Spermatophyta</taxon>
        <taxon>Magnoliopsida</taxon>
        <taxon>eudicotyledons</taxon>
        <taxon>Gunneridae</taxon>
        <taxon>Pentapetalae</taxon>
        <taxon>rosids</taxon>
        <taxon>malvids</taxon>
        <taxon>Sapindales</taxon>
        <taxon>Sapindaceae</taxon>
        <taxon>Hippocastanoideae</taxon>
        <taxon>Acereae</taxon>
        <taxon>Dipteronia</taxon>
    </lineage>
</organism>
<dbReference type="Proteomes" id="UP001280121">
    <property type="component" value="Unassembled WGS sequence"/>
</dbReference>
<dbReference type="Pfam" id="PF00160">
    <property type="entry name" value="Pro_isomerase"/>
    <property type="match status" value="1"/>
</dbReference>
<evidence type="ECO:0000313" key="4">
    <source>
        <dbReference type="EMBL" id="KAK2635017.1"/>
    </source>
</evidence>
<feature type="region of interest" description="Disordered" evidence="2">
    <location>
        <begin position="32"/>
        <end position="78"/>
    </location>
</feature>
<name>A0AAD9TF87_9ROSI</name>
<dbReference type="PRINTS" id="PR00153">
    <property type="entry name" value="CSAPPISMRASE"/>
</dbReference>
<dbReference type="GO" id="GO:0003755">
    <property type="term" value="F:peptidyl-prolyl cis-trans isomerase activity"/>
    <property type="evidence" value="ECO:0007669"/>
    <property type="project" value="InterPro"/>
</dbReference>
<evidence type="ECO:0000313" key="5">
    <source>
        <dbReference type="Proteomes" id="UP001280121"/>
    </source>
</evidence>
<evidence type="ECO:0000259" key="3">
    <source>
        <dbReference type="PROSITE" id="PS50072"/>
    </source>
</evidence>
<sequence>MLMPLFPWKDYDYENSSDYYKSMKVKYLCSSRKASKKKKKLEEPANGSDEEKHGEAMEEGATSLMKSKSRNSYQPSSRKRLFHGRDCETFKSKLQTSVPYNIPDLYSAIVDVIKQKKFDGDMAGLEKVESFSENVVGESYLEQVVGSPVVSKKVDGDMAIEKKPLNVYEYSSPAVNVVLPIPTLIVVFMDAFDPNVCYKNNDQKRGSKRSRFLGSSYVDPMPKKKRKSQDLSENTVLRTVENFRALCTGEKGIIAVGKPLHYKGSTFHNVVPGYVVYGGDISNENRTGGESIYGPTFANENFVKKHIGPDILSMAKTGTGGNDSQFIICTSKAEWLDCKQVVFDQMVEGFDVLKVVDKIGSISDLTSKVVMVIDCGLLC</sequence>
<reference evidence="4" key="1">
    <citation type="journal article" date="2023" name="Plant J.">
        <title>Genome sequences and population genomics provide insights into the demographic history, inbreeding, and mutation load of two 'living fossil' tree species of Dipteronia.</title>
        <authorList>
            <person name="Feng Y."/>
            <person name="Comes H.P."/>
            <person name="Chen J."/>
            <person name="Zhu S."/>
            <person name="Lu R."/>
            <person name="Zhang X."/>
            <person name="Li P."/>
            <person name="Qiu J."/>
            <person name="Olsen K.M."/>
            <person name="Qiu Y."/>
        </authorList>
    </citation>
    <scope>NUCLEOTIDE SEQUENCE</scope>
    <source>
        <strain evidence="4">KIB01</strain>
    </source>
</reference>
<dbReference type="SUPFAM" id="SSF50891">
    <property type="entry name" value="Cyclophilin-like"/>
    <property type="match status" value="1"/>
</dbReference>
<keyword evidence="5" id="KW-1185">Reference proteome</keyword>
<dbReference type="PANTHER" id="PTHR11071">
    <property type="entry name" value="PEPTIDYL-PROLYL CIS-TRANS ISOMERASE"/>
    <property type="match status" value="1"/>
</dbReference>
<dbReference type="GO" id="GO:0005737">
    <property type="term" value="C:cytoplasm"/>
    <property type="evidence" value="ECO:0007669"/>
    <property type="project" value="TreeGrafter"/>
</dbReference>
<gene>
    <name evidence="4" type="ORF">Ddye_029809</name>
</gene>
<dbReference type="Gene3D" id="2.40.100.10">
    <property type="entry name" value="Cyclophilin-like"/>
    <property type="match status" value="1"/>
</dbReference>
<dbReference type="EMBL" id="JANJYI010000009">
    <property type="protein sequence ID" value="KAK2635017.1"/>
    <property type="molecule type" value="Genomic_DNA"/>
</dbReference>
<evidence type="ECO:0000256" key="2">
    <source>
        <dbReference type="SAM" id="MobiDB-lite"/>
    </source>
</evidence>
<feature type="domain" description="PPIase cyclophilin-type" evidence="3">
    <location>
        <begin position="230"/>
        <end position="377"/>
    </location>
</feature>
<comment type="similarity">
    <text evidence="1">Belongs to the cyclophilin-type PPIase family.</text>
</comment>
<protein>
    <recommendedName>
        <fullName evidence="3">PPIase cyclophilin-type domain-containing protein</fullName>
    </recommendedName>
</protein>
<dbReference type="InterPro" id="IPR002130">
    <property type="entry name" value="Cyclophilin-type_PPIase_dom"/>
</dbReference>
<feature type="region of interest" description="Disordered" evidence="2">
    <location>
        <begin position="202"/>
        <end position="231"/>
    </location>
</feature>
<evidence type="ECO:0000256" key="1">
    <source>
        <dbReference type="ARBA" id="ARBA00007365"/>
    </source>
</evidence>
<dbReference type="GO" id="GO:0016018">
    <property type="term" value="F:cyclosporin A binding"/>
    <property type="evidence" value="ECO:0007669"/>
    <property type="project" value="TreeGrafter"/>
</dbReference>